<evidence type="ECO:0000313" key="4">
    <source>
        <dbReference type="Proteomes" id="UP000018936"/>
    </source>
</evidence>
<keyword evidence="4" id="KW-1185">Reference proteome</keyword>
<reference evidence="3 4" key="1">
    <citation type="journal article" date="2013" name="Proc. Natl. Acad. Sci. U.S.A.">
        <title>The king cobra genome reveals dynamic gene evolution and adaptation in the snake venom system.</title>
        <authorList>
            <person name="Vonk F.J."/>
            <person name="Casewell N.R."/>
            <person name="Henkel C.V."/>
            <person name="Heimberg A.M."/>
            <person name="Jansen H.J."/>
            <person name="McCleary R.J."/>
            <person name="Kerkkamp H.M."/>
            <person name="Vos R.A."/>
            <person name="Guerreiro I."/>
            <person name="Calvete J.J."/>
            <person name="Wuster W."/>
            <person name="Woods A.E."/>
            <person name="Logan J.M."/>
            <person name="Harrison R.A."/>
            <person name="Castoe T.A."/>
            <person name="de Koning A.P."/>
            <person name="Pollock D.D."/>
            <person name="Yandell M."/>
            <person name="Calderon D."/>
            <person name="Renjifo C."/>
            <person name="Currier R.B."/>
            <person name="Salgado D."/>
            <person name="Pla D."/>
            <person name="Sanz L."/>
            <person name="Hyder A.S."/>
            <person name="Ribeiro J.M."/>
            <person name="Arntzen J.W."/>
            <person name="van den Thillart G.E."/>
            <person name="Boetzer M."/>
            <person name="Pirovano W."/>
            <person name="Dirks R.P."/>
            <person name="Spaink H.P."/>
            <person name="Duboule D."/>
            <person name="McGlinn E."/>
            <person name="Kini R.M."/>
            <person name="Richardson M.K."/>
        </authorList>
    </citation>
    <scope>NUCLEOTIDE SEQUENCE</scope>
    <source>
        <tissue evidence="3">Blood</tissue>
    </source>
</reference>
<evidence type="ECO:0000256" key="1">
    <source>
        <dbReference type="ARBA" id="ARBA00022806"/>
    </source>
</evidence>
<sequence length="461" mass="53402">MSFETNHNGKCSATVSTGKNQEEKILTTKLSQIKTNETTKKNLIFDDEDLEKPYFQDRSLPSLTVAFELSNNGEEIPYTINRYLLLKKKGTRADIENNMPDFLLRTMRKKMSSVPKKIFLIVAPLSVLYNWKEELDIWGYFKVIVLHGNRKEHELNRIKQGKCEIVLTTYEALRLYLNELNSLQWSAVIADEVHRIKNPKSQITQTMKALTAVPGLLGSEACFKTEFSDPVELGQRHTATKRELATGRKATTRLAQKLSGSFLRRTKSLIGDQLPKKEDRMVYCYLTEFQRMVYKTVLETEDVQLVLRAREACSCNSGHKRKNCCYKTNAHGETMNALYFSYLTVLRKIANHAALLQTENTSKQQAAYITRICSHVFSKFPDFVDLSKNAAFETLSDPKYSGKMKIENNGFVEVEERRRFHLLIFEHFSHSQNVKIQKIKYKIQRERINKDKIKLEKNIKK</sequence>
<dbReference type="Proteomes" id="UP000018936">
    <property type="component" value="Unassembled WGS sequence"/>
</dbReference>
<name>V8NQ91_OPHHA</name>
<dbReference type="GO" id="GO:0005524">
    <property type="term" value="F:ATP binding"/>
    <property type="evidence" value="ECO:0007669"/>
    <property type="project" value="InterPro"/>
</dbReference>
<gene>
    <name evidence="3" type="primary">RAD26L</name>
    <name evidence="3" type="ORF">L345_10517</name>
</gene>
<feature type="non-terminal residue" evidence="3">
    <location>
        <position position="461"/>
    </location>
</feature>
<feature type="domain" description="Helicase ATP-binding" evidence="2">
    <location>
        <begin position="102"/>
        <end position="232"/>
    </location>
</feature>
<dbReference type="GO" id="GO:0004386">
    <property type="term" value="F:helicase activity"/>
    <property type="evidence" value="ECO:0007669"/>
    <property type="project" value="UniProtKB-KW"/>
</dbReference>
<keyword evidence="1" id="KW-0547">Nucleotide-binding</keyword>
<dbReference type="Gene3D" id="3.40.50.10810">
    <property type="entry name" value="Tandem AAA-ATPase domain"/>
    <property type="match status" value="1"/>
</dbReference>
<feature type="non-terminal residue" evidence="3">
    <location>
        <position position="1"/>
    </location>
</feature>
<dbReference type="InterPro" id="IPR038718">
    <property type="entry name" value="SNF2-like_sf"/>
</dbReference>
<dbReference type="PANTHER" id="PTHR45629:SF7">
    <property type="entry name" value="DNA EXCISION REPAIR PROTEIN ERCC-6-RELATED"/>
    <property type="match status" value="1"/>
</dbReference>
<evidence type="ECO:0000313" key="3">
    <source>
        <dbReference type="EMBL" id="ETE63717.1"/>
    </source>
</evidence>
<dbReference type="SUPFAM" id="SSF52540">
    <property type="entry name" value="P-loop containing nucleoside triphosphate hydrolases"/>
    <property type="match status" value="2"/>
</dbReference>
<dbReference type="EMBL" id="AZIM01002605">
    <property type="protein sequence ID" value="ETE63717.1"/>
    <property type="molecule type" value="Genomic_DNA"/>
</dbReference>
<evidence type="ECO:0000259" key="2">
    <source>
        <dbReference type="PROSITE" id="PS51192"/>
    </source>
</evidence>
<protein>
    <submittedName>
        <fullName evidence="3">Putative DNA repair and recombination protein RAD26-like protein</fullName>
    </submittedName>
</protein>
<dbReference type="InterPro" id="IPR027417">
    <property type="entry name" value="P-loop_NTPase"/>
</dbReference>
<keyword evidence="1" id="KW-0347">Helicase</keyword>
<keyword evidence="1" id="KW-0067">ATP-binding</keyword>
<dbReference type="InterPro" id="IPR050496">
    <property type="entry name" value="SNF2_RAD54_helicase_repair"/>
</dbReference>
<dbReference type="PANTHER" id="PTHR45629">
    <property type="entry name" value="SNF2/RAD54 FAMILY MEMBER"/>
    <property type="match status" value="1"/>
</dbReference>
<keyword evidence="1" id="KW-0378">Hydrolase</keyword>
<accession>V8NQ91</accession>
<comment type="caution">
    <text evidence="3">The sequence shown here is derived from an EMBL/GenBank/DDBJ whole genome shotgun (WGS) entry which is preliminary data.</text>
</comment>
<organism evidence="3 4">
    <name type="scientific">Ophiophagus hannah</name>
    <name type="common">King cobra</name>
    <name type="synonym">Naja hannah</name>
    <dbReference type="NCBI Taxonomy" id="8665"/>
    <lineage>
        <taxon>Eukaryota</taxon>
        <taxon>Metazoa</taxon>
        <taxon>Chordata</taxon>
        <taxon>Craniata</taxon>
        <taxon>Vertebrata</taxon>
        <taxon>Euteleostomi</taxon>
        <taxon>Lepidosauria</taxon>
        <taxon>Squamata</taxon>
        <taxon>Bifurcata</taxon>
        <taxon>Unidentata</taxon>
        <taxon>Episquamata</taxon>
        <taxon>Toxicofera</taxon>
        <taxon>Serpentes</taxon>
        <taxon>Colubroidea</taxon>
        <taxon>Elapidae</taxon>
        <taxon>Elapinae</taxon>
        <taxon>Ophiophagus</taxon>
    </lineage>
</organism>
<dbReference type="InterPro" id="IPR014001">
    <property type="entry name" value="Helicase_ATP-bd"/>
</dbReference>
<dbReference type="Gene3D" id="3.40.50.300">
    <property type="entry name" value="P-loop containing nucleotide triphosphate hydrolases"/>
    <property type="match status" value="1"/>
</dbReference>
<proteinExistence type="predicted"/>
<dbReference type="PROSITE" id="PS51192">
    <property type="entry name" value="HELICASE_ATP_BIND_1"/>
    <property type="match status" value="1"/>
</dbReference>
<dbReference type="SMART" id="SM00487">
    <property type="entry name" value="DEXDc"/>
    <property type="match status" value="1"/>
</dbReference>
<dbReference type="AlphaFoldDB" id="V8NQ91"/>
<dbReference type="Pfam" id="PF00176">
    <property type="entry name" value="SNF2-rel_dom"/>
    <property type="match status" value="2"/>
</dbReference>
<dbReference type="OrthoDB" id="448448at2759"/>
<dbReference type="InterPro" id="IPR000330">
    <property type="entry name" value="SNF2_N"/>
</dbReference>